<reference evidence="1" key="1">
    <citation type="submission" date="2019-08" db="EMBL/GenBank/DDBJ databases">
        <authorList>
            <person name="Kucharzyk K."/>
            <person name="Murdoch R.W."/>
            <person name="Higgins S."/>
            <person name="Loffler F."/>
        </authorList>
    </citation>
    <scope>NUCLEOTIDE SEQUENCE</scope>
</reference>
<organism evidence="1">
    <name type="scientific">bioreactor metagenome</name>
    <dbReference type="NCBI Taxonomy" id="1076179"/>
    <lineage>
        <taxon>unclassified sequences</taxon>
        <taxon>metagenomes</taxon>
        <taxon>ecological metagenomes</taxon>
    </lineage>
</organism>
<proteinExistence type="predicted"/>
<protein>
    <submittedName>
        <fullName evidence="1">Uncharacterized protein</fullName>
    </submittedName>
</protein>
<accession>A0A644V7Q5</accession>
<comment type="caution">
    <text evidence="1">The sequence shown here is derived from an EMBL/GenBank/DDBJ whole genome shotgun (WGS) entry which is preliminary data.</text>
</comment>
<dbReference type="EMBL" id="VSSQ01000235">
    <property type="protein sequence ID" value="MPL87237.1"/>
    <property type="molecule type" value="Genomic_DNA"/>
</dbReference>
<sequence>MFNYEEKSQEELRPKELFELDKDAFLKLFQEQITLRKNGLSSISGKFPMESFLTVFTERFVVIRPDYQELIAQVENGSITSSKELAEKHTPIFNDEILRCGILL</sequence>
<dbReference type="AlphaFoldDB" id="A0A644V7Q5"/>
<gene>
    <name evidence="1" type="ORF">SDC9_33236</name>
</gene>
<name>A0A644V7Q5_9ZZZZ</name>
<evidence type="ECO:0000313" key="1">
    <source>
        <dbReference type="EMBL" id="MPL87237.1"/>
    </source>
</evidence>